<sequence length="38" mass="4306">MNRFINTCLLDKIVACLVDGDKSPFSNLPQTRIKQLGR</sequence>
<dbReference type="EMBL" id="JYDI01007962">
    <property type="protein sequence ID" value="KRY02089.1"/>
    <property type="molecule type" value="Genomic_DNA"/>
</dbReference>
<proteinExistence type="predicted"/>
<gene>
    <name evidence="1" type="ORF">T03_6886</name>
</gene>
<dbReference type="AlphaFoldDB" id="A0A0V0YP08"/>
<keyword evidence="2" id="KW-1185">Reference proteome</keyword>
<comment type="caution">
    <text evidence="1">The sequence shown here is derived from an EMBL/GenBank/DDBJ whole genome shotgun (WGS) entry which is preliminary data.</text>
</comment>
<dbReference type="Proteomes" id="UP000054653">
    <property type="component" value="Unassembled WGS sequence"/>
</dbReference>
<feature type="non-terminal residue" evidence="1">
    <location>
        <position position="38"/>
    </location>
</feature>
<evidence type="ECO:0000313" key="2">
    <source>
        <dbReference type="Proteomes" id="UP000054653"/>
    </source>
</evidence>
<name>A0A0V0YP08_TRIBR</name>
<protein>
    <submittedName>
        <fullName evidence="1">Uncharacterized protein</fullName>
    </submittedName>
</protein>
<evidence type="ECO:0000313" key="1">
    <source>
        <dbReference type="EMBL" id="KRY02089.1"/>
    </source>
</evidence>
<accession>A0A0V0YP08</accession>
<organism evidence="1 2">
    <name type="scientific">Trichinella britovi</name>
    <name type="common">Parasitic roundworm</name>
    <dbReference type="NCBI Taxonomy" id="45882"/>
    <lineage>
        <taxon>Eukaryota</taxon>
        <taxon>Metazoa</taxon>
        <taxon>Ecdysozoa</taxon>
        <taxon>Nematoda</taxon>
        <taxon>Enoplea</taxon>
        <taxon>Dorylaimia</taxon>
        <taxon>Trichinellida</taxon>
        <taxon>Trichinellidae</taxon>
        <taxon>Trichinella</taxon>
    </lineage>
</organism>
<reference evidence="1 2" key="1">
    <citation type="submission" date="2015-01" db="EMBL/GenBank/DDBJ databases">
        <title>Evolution of Trichinella species and genotypes.</title>
        <authorList>
            <person name="Korhonen P.K."/>
            <person name="Edoardo P."/>
            <person name="Giuseppe L.R."/>
            <person name="Gasser R.B."/>
        </authorList>
    </citation>
    <scope>NUCLEOTIDE SEQUENCE [LARGE SCALE GENOMIC DNA]</scope>
    <source>
        <strain evidence="1">ISS120</strain>
    </source>
</reference>